<evidence type="ECO:0000313" key="2">
    <source>
        <dbReference type="Proteomes" id="UP001596084"/>
    </source>
</evidence>
<sequence>MEIDNPARLSASAAKSDRVVREYGAIEGGNQTLDRLAAYLARM</sequence>
<keyword evidence="2" id="KW-1185">Reference proteome</keyword>
<organism evidence="1 2">
    <name type="scientific">Polaromonas jejuensis</name>
    <dbReference type="NCBI Taxonomy" id="457502"/>
    <lineage>
        <taxon>Bacteria</taxon>
        <taxon>Pseudomonadati</taxon>
        <taxon>Pseudomonadota</taxon>
        <taxon>Betaproteobacteria</taxon>
        <taxon>Burkholderiales</taxon>
        <taxon>Comamonadaceae</taxon>
        <taxon>Polaromonas</taxon>
    </lineage>
</organism>
<dbReference type="Proteomes" id="UP001596084">
    <property type="component" value="Unassembled WGS sequence"/>
</dbReference>
<protein>
    <submittedName>
        <fullName evidence="1">Uncharacterized protein</fullName>
    </submittedName>
</protein>
<comment type="caution">
    <text evidence="1">The sequence shown here is derived from an EMBL/GenBank/DDBJ whole genome shotgun (WGS) entry which is preliminary data.</text>
</comment>
<name>A0ABW0QDN3_9BURK</name>
<dbReference type="EMBL" id="JBHSMX010000057">
    <property type="protein sequence ID" value="MFC5522753.1"/>
    <property type="molecule type" value="Genomic_DNA"/>
</dbReference>
<reference evidence="2" key="1">
    <citation type="journal article" date="2019" name="Int. J. Syst. Evol. Microbiol.">
        <title>The Global Catalogue of Microorganisms (GCM) 10K type strain sequencing project: providing services to taxonomists for standard genome sequencing and annotation.</title>
        <authorList>
            <consortium name="The Broad Institute Genomics Platform"/>
            <consortium name="The Broad Institute Genome Sequencing Center for Infectious Disease"/>
            <person name="Wu L."/>
            <person name="Ma J."/>
        </authorList>
    </citation>
    <scope>NUCLEOTIDE SEQUENCE [LARGE SCALE GENOMIC DNA]</scope>
    <source>
        <strain evidence="2">CGMCC 4.7277</strain>
    </source>
</reference>
<evidence type="ECO:0000313" key="1">
    <source>
        <dbReference type="EMBL" id="MFC5522753.1"/>
    </source>
</evidence>
<proteinExistence type="predicted"/>
<gene>
    <name evidence="1" type="ORF">ACFPP7_17835</name>
</gene>
<accession>A0ABW0QDN3</accession>
<dbReference type="RefSeq" id="WP_281178633.1">
    <property type="nucleotide sequence ID" value="NZ_JBHSMX010000057.1"/>
</dbReference>